<protein>
    <submittedName>
        <fullName evidence="1">Uncharacterized protein</fullName>
    </submittedName>
</protein>
<gene>
    <name evidence="1" type="ORF">MARPO_0066s0066</name>
</gene>
<evidence type="ECO:0000313" key="2">
    <source>
        <dbReference type="Proteomes" id="UP000244005"/>
    </source>
</evidence>
<proteinExistence type="predicted"/>
<dbReference type="EMBL" id="KZ772738">
    <property type="protein sequence ID" value="PTQ36109.1"/>
    <property type="molecule type" value="Genomic_DNA"/>
</dbReference>
<reference evidence="2" key="1">
    <citation type="journal article" date="2017" name="Cell">
        <title>Insights into land plant evolution garnered from the Marchantia polymorpha genome.</title>
        <authorList>
            <person name="Bowman J.L."/>
            <person name="Kohchi T."/>
            <person name="Yamato K.T."/>
            <person name="Jenkins J."/>
            <person name="Shu S."/>
            <person name="Ishizaki K."/>
            <person name="Yamaoka S."/>
            <person name="Nishihama R."/>
            <person name="Nakamura Y."/>
            <person name="Berger F."/>
            <person name="Adam C."/>
            <person name="Aki S.S."/>
            <person name="Althoff F."/>
            <person name="Araki T."/>
            <person name="Arteaga-Vazquez M.A."/>
            <person name="Balasubrmanian S."/>
            <person name="Barry K."/>
            <person name="Bauer D."/>
            <person name="Boehm C.R."/>
            <person name="Briginshaw L."/>
            <person name="Caballero-Perez J."/>
            <person name="Catarino B."/>
            <person name="Chen F."/>
            <person name="Chiyoda S."/>
            <person name="Chovatia M."/>
            <person name="Davies K.M."/>
            <person name="Delmans M."/>
            <person name="Demura T."/>
            <person name="Dierschke T."/>
            <person name="Dolan L."/>
            <person name="Dorantes-Acosta A.E."/>
            <person name="Eklund D.M."/>
            <person name="Florent S.N."/>
            <person name="Flores-Sandoval E."/>
            <person name="Fujiyama A."/>
            <person name="Fukuzawa H."/>
            <person name="Galik B."/>
            <person name="Grimanelli D."/>
            <person name="Grimwood J."/>
            <person name="Grossniklaus U."/>
            <person name="Hamada T."/>
            <person name="Haseloff J."/>
            <person name="Hetherington A.J."/>
            <person name="Higo A."/>
            <person name="Hirakawa Y."/>
            <person name="Hundley H.N."/>
            <person name="Ikeda Y."/>
            <person name="Inoue K."/>
            <person name="Inoue S.I."/>
            <person name="Ishida S."/>
            <person name="Jia Q."/>
            <person name="Kakita M."/>
            <person name="Kanazawa T."/>
            <person name="Kawai Y."/>
            <person name="Kawashima T."/>
            <person name="Kennedy M."/>
            <person name="Kinose K."/>
            <person name="Kinoshita T."/>
            <person name="Kohara Y."/>
            <person name="Koide E."/>
            <person name="Komatsu K."/>
            <person name="Kopischke S."/>
            <person name="Kubo M."/>
            <person name="Kyozuka J."/>
            <person name="Lagercrantz U."/>
            <person name="Lin S.S."/>
            <person name="Lindquist E."/>
            <person name="Lipzen A.M."/>
            <person name="Lu C.W."/>
            <person name="De Luna E."/>
            <person name="Martienssen R.A."/>
            <person name="Minamino N."/>
            <person name="Mizutani M."/>
            <person name="Mizutani M."/>
            <person name="Mochizuki N."/>
            <person name="Monte I."/>
            <person name="Mosher R."/>
            <person name="Nagasaki H."/>
            <person name="Nakagami H."/>
            <person name="Naramoto S."/>
            <person name="Nishitani K."/>
            <person name="Ohtani M."/>
            <person name="Okamoto T."/>
            <person name="Okumura M."/>
            <person name="Phillips J."/>
            <person name="Pollak B."/>
            <person name="Reinders A."/>
            <person name="Rovekamp M."/>
            <person name="Sano R."/>
            <person name="Sawa S."/>
            <person name="Schmid M.W."/>
            <person name="Shirakawa M."/>
            <person name="Solano R."/>
            <person name="Spunde A."/>
            <person name="Suetsugu N."/>
            <person name="Sugano S."/>
            <person name="Sugiyama A."/>
            <person name="Sun R."/>
            <person name="Suzuki Y."/>
            <person name="Takenaka M."/>
            <person name="Takezawa D."/>
            <person name="Tomogane H."/>
            <person name="Tsuzuki M."/>
            <person name="Ueda T."/>
            <person name="Umeda M."/>
            <person name="Ward J.M."/>
            <person name="Watanabe Y."/>
            <person name="Yazaki K."/>
            <person name="Yokoyama R."/>
            <person name="Yoshitake Y."/>
            <person name="Yotsui I."/>
            <person name="Zachgo S."/>
            <person name="Schmutz J."/>
        </authorList>
    </citation>
    <scope>NUCLEOTIDE SEQUENCE [LARGE SCALE GENOMIC DNA]</scope>
    <source>
        <strain evidence="2">Tak-1</strain>
    </source>
</reference>
<accession>A0A2R6WQF9</accession>
<evidence type="ECO:0000313" key="1">
    <source>
        <dbReference type="EMBL" id="PTQ36109.1"/>
    </source>
</evidence>
<dbReference type="AlphaFoldDB" id="A0A2R6WQF9"/>
<organism evidence="1 2">
    <name type="scientific">Marchantia polymorpha</name>
    <name type="common">Common liverwort</name>
    <name type="synonym">Marchantia aquatica</name>
    <dbReference type="NCBI Taxonomy" id="3197"/>
    <lineage>
        <taxon>Eukaryota</taxon>
        <taxon>Viridiplantae</taxon>
        <taxon>Streptophyta</taxon>
        <taxon>Embryophyta</taxon>
        <taxon>Marchantiophyta</taxon>
        <taxon>Marchantiopsida</taxon>
        <taxon>Marchantiidae</taxon>
        <taxon>Marchantiales</taxon>
        <taxon>Marchantiaceae</taxon>
        <taxon>Marchantia</taxon>
    </lineage>
</organism>
<sequence>MSRTLFASGDRLSAKWESYQVTNSLPLIRFQSIEVEKFARKRRSAERQVGIYQVSNLLTCAVFSLRLPPLYTTTCSHS</sequence>
<name>A0A2R6WQF9_MARPO</name>
<dbReference type="Proteomes" id="UP000244005">
    <property type="component" value="Unassembled WGS sequence"/>
</dbReference>
<keyword evidence="2" id="KW-1185">Reference proteome</keyword>